<dbReference type="PROSITE" id="PS51709">
    <property type="entry name" value="G_TRME"/>
    <property type="match status" value="1"/>
</dbReference>
<dbReference type="CDD" id="cd04164">
    <property type="entry name" value="trmE"/>
    <property type="match status" value="1"/>
</dbReference>
<dbReference type="Gene3D" id="3.40.50.300">
    <property type="entry name" value="P-loop containing nucleotide triphosphate hydrolases"/>
    <property type="match status" value="1"/>
</dbReference>
<evidence type="ECO:0000256" key="1">
    <source>
        <dbReference type="ARBA" id="ARBA00011043"/>
    </source>
</evidence>
<dbReference type="HAMAP" id="MF_00379">
    <property type="entry name" value="GTPase_MnmE"/>
    <property type="match status" value="1"/>
</dbReference>
<evidence type="ECO:0000256" key="7">
    <source>
        <dbReference type="RuleBase" id="RU003313"/>
    </source>
</evidence>
<comment type="subcellular location">
    <subcellularLocation>
        <location evidence="6">Cytoplasm</location>
    </subcellularLocation>
</comment>
<evidence type="ECO:0000259" key="8">
    <source>
        <dbReference type="PROSITE" id="PS51709"/>
    </source>
</evidence>
<feature type="binding site" evidence="6">
    <location>
        <position position="439"/>
    </location>
    <ligand>
        <name>(6S)-5-formyl-5,6,7,8-tetrahydrofolate</name>
        <dbReference type="ChEBI" id="CHEBI:57457"/>
    </ligand>
</feature>
<comment type="cofactor">
    <cofactor evidence="6">
        <name>K(+)</name>
        <dbReference type="ChEBI" id="CHEBI:29103"/>
    </cofactor>
    <text evidence="6">Binds 1 potassium ion per subunit.</text>
</comment>
<feature type="domain" description="TrmE-type G" evidence="8">
    <location>
        <begin position="219"/>
        <end position="362"/>
    </location>
</feature>
<feature type="binding site" evidence="6">
    <location>
        <position position="24"/>
    </location>
    <ligand>
        <name>(6S)-5-formyl-5,6,7,8-tetrahydrofolate</name>
        <dbReference type="ChEBI" id="CHEBI:57457"/>
    </ligand>
</feature>
<keyword evidence="6" id="KW-0479">Metal-binding</keyword>
<dbReference type="SUPFAM" id="SSF52540">
    <property type="entry name" value="P-loop containing nucleoside triphosphate hydrolases"/>
    <property type="match status" value="1"/>
</dbReference>
<dbReference type="NCBIfam" id="NF003661">
    <property type="entry name" value="PRK05291.1-3"/>
    <property type="match status" value="1"/>
</dbReference>
<dbReference type="InterPro" id="IPR004520">
    <property type="entry name" value="GTPase_MnmE"/>
</dbReference>
<feature type="binding site" evidence="6">
    <location>
        <position position="122"/>
    </location>
    <ligand>
        <name>(6S)-5-formyl-5,6,7,8-tetrahydrofolate</name>
        <dbReference type="ChEBI" id="CHEBI:57457"/>
    </ligand>
</feature>
<keyword evidence="6 9" id="KW-0378">Hydrolase</keyword>
<evidence type="ECO:0000256" key="6">
    <source>
        <dbReference type="HAMAP-Rule" id="MF_00379"/>
    </source>
</evidence>
<dbReference type="Proteomes" id="UP001321492">
    <property type="component" value="Unassembled WGS sequence"/>
</dbReference>
<name>A0ABT7AH58_9HYPH</name>
<dbReference type="InterPro" id="IPR027417">
    <property type="entry name" value="P-loop_NTPase"/>
</dbReference>
<comment type="caution">
    <text evidence="6">Lacks conserved residue(s) required for the propagation of feature annotation.</text>
</comment>
<dbReference type="RefSeq" id="WP_283740711.1">
    <property type="nucleotide sequence ID" value="NZ_JASJEV010000006.1"/>
</dbReference>
<feature type="binding site" evidence="6">
    <location>
        <begin position="248"/>
        <end position="254"/>
    </location>
    <ligand>
        <name>GTP</name>
        <dbReference type="ChEBI" id="CHEBI:37565"/>
    </ligand>
</feature>
<dbReference type="InterPro" id="IPR018948">
    <property type="entry name" value="GTP-bd_TrmE_N"/>
</dbReference>
<dbReference type="GO" id="GO:0016787">
    <property type="term" value="F:hydrolase activity"/>
    <property type="evidence" value="ECO:0007669"/>
    <property type="project" value="UniProtKB-KW"/>
</dbReference>
<keyword evidence="6" id="KW-0460">Magnesium</keyword>
<keyword evidence="3 6" id="KW-0547">Nucleotide-binding</keyword>
<dbReference type="InterPro" id="IPR005225">
    <property type="entry name" value="Small_GTP-bd"/>
</dbReference>
<dbReference type="PANTHER" id="PTHR42714">
    <property type="entry name" value="TRNA MODIFICATION GTPASE GTPBP3"/>
    <property type="match status" value="1"/>
</dbReference>
<keyword evidence="10" id="KW-1185">Reference proteome</keyword>
<organism evidence="9 10">
    <name type="scientific">Chelatococcus albus</name>
    <dbReference type="NCBI Taxonomy" id="3047466"/>
    <lineage>
        <taxon>Bacteria</taxon>
        <taxon>Pseudomonadati</taxon>
        <taxon>Pseudomonadota</taxon>
        <taxon>Alphaproteobacteria</taxon>
        <taxon>Hyphomicrobiales</taxon>
        <taxon>Chelatococcaceae</taxon>
        <taxon>Chelatococcus</taxon>
    </lineage>
</organism>
<feature type="binding site" evidence="6">
    <location>
        <position position="254"/>
    </location>
    <ligand>
        <name>Mg(2+)</name>
        <dbReference type="ChEBI" id="CHEBI:18420"/>
    </ligand>
</feature>
<keyword evidence="2 6" id="KW-0819">tRNA processing</keyword>
<evidence type="ECO:0000256" key="2">
    <source>
        <dbReference type="ARBA" id="ARBA00022694"/>
    </source>
</evidence>
<feature type="binding site" evidence="6">
    <location>
        <position position="233"/>
    </location>
    <ligand>
        <name>Mg(2+)</name>
        <dbReference type="ChEBI" id="CHEBI:18420"/>
    </ligand>
</feature>
<comment type="similarity">
    <text evidence="1 6 7">Belongs to the TRAFAC class TrmE-Era-EngA-EngB-Septin-like GTPase superfamily. TrmE GTPase family.</text>
</comment>
<dbReference type="PANTHER" id="PTHR42714:SF2">
    <property type="entry name" value="TRNA MODIFICATION GTPASE GTPBP3, MITOCHONDRIAL"/>
    <property type="match status" value="1"/>
</dbReference>
<gene>
    <name evidence="6 9" type="primary">mnmE</name>
    <name evidence="6" type="synonym">trmE</name>
    <name evidence="9" type="ORF">QNA08_10755</name>
</gene>
<dbReference type="Pfam" id="PF01926">
    <property type="entry name" value="MMR_HSR1"/>
    <property type="match status" value="1"/>
</dbReference>
<comment type="function">
    <text evidence="6">Exhibits a very high intrinsic GTPase hydrolysis rate. Involved in the addition of a carboxymethylaminomethyl (cmnm) group at the wobble position (U34) of certain tRNAs, forming tRNA-cmnm(5)s(2)U34.</text>
</comment>
<feature type="binding site" evidence="6">
    <location>
        <position position="250"/>
    </location>
    <ligand>
        <name>K(+)</name>
        <dbReference type="ChEBI" id="CHEBI:29103"/>
    </ligand>
</feature>
<feature type="binding site" evidence="6">
    <location>
        <position position="248"/>
    </location>
    <ligand>
        <name>K(+)</name>
        <dbReference type="ChEBI" id="CHEBI:29103"/>
    </ligand>
</feature>
<keyword evidence="6" id="KW-0963">Cytoplasm</keyword>
<reference evidence="9 10" key="1">
    <citation type="submission" date="2023-05" db="EMBL/GenBank/DDBJ databases">
        <title>Chelatococcus sp. nov., a moderately thermophilic bacterium isolated from hot spring microbial mat.</title>
        <authorList>
            <person name="Hu C.-J."/>
            <person name="Li W.-J."/>
        </authorList>
    </citation>
    <scope>NUCLEOTIDE SEQUENCE [LARGE SCALE GENOMIC DNA]</scope>
    <source>
        <strain evidence="9 10">SYSU G07232</strain>
    </source>
</reference>
<dbReference type="NCBIfam" id="TIGR00450">
    <property type="entry name" value="mnmE_trmE_thdF"/>
    <property type="match status" value="1"/>
</dbReference>
<comment type="caution">
    <text evidence="9">The sequence shown here is derived from an EMBL/GenBank/DDBJ whole genome shotgun (WGS) entry which is preliminary data.</text>
</comment>
<dbReference type="InterPro" id="IPR031168">
    <property type="entry name" value="G_TrmE"/>
</dbReference>
<proteinExistence type="inferred from homology"/>
<dbReference type="CDD" id="cd14858">
    <property type="entry name" value="TrmE_N"/>
    <property type="match status" value="1"/>
</dbReference>
<feature type="binding site" evidence="6">
    <location>
        <begin position="273"/>
        <end position="276"/>
    </location>
    <ligand>
        <name>GTP</name>
        <dbReference type="ChEBI" id="CHEBI:37565"/>
    </ligand>
</feature>
<dbReference type="Pfam" id="PF10396">
    <property type="entry name" value="TrmE_N"/>
    <property type="match status" value="1"/>
</dbReference>
<feature type="binding site" evidence="6">
    <location>
        <begin position="229"/>
        <end position="234"/>
    </location>
    <ligand>
        <name>GTP</name>
        <dbReference type="ChEBI" id="CHEBI:37565"/>
    </ligand>
</feature>
<dbReference type="InterPro" id="IPR027266">
    <property type="entry name" value="TrmE/GcvT-like"/>
</dbReference>
<dbReference type="NCBIfam" id="TIGR00231">
    <property type="entry name" value="small_GTP"/>
    <property type="match status" value="1"/>
</dbReference>
<feature type="binding site" evidence="6">
    <location>
        <position position="229"/>
    </location>
    <ligand>
        <name>K(+)</name>
        <dbReference type="ChEBI" id="CHEBI:29103"/>
    </ligand>
</feature>
<dbReference type="SUPFAM" id="SSF116878">
    <property type="entry name" value="TrmE connector domain"/>
    <property type="match status" value="1"/>
</dbReference>
<evidence type="ECO:0000256" key="3">
    <source>
        <dbReference type="ARBA" id="ARBA00022741"/>
    </source>
</evidence>
<evidence type="ECO:0000256" key="4">
    <source>
        <dbReference type="ARBA" id="ARBA00022958"/>
    </source>
</evidence>
<keyword evidence="4 6" id="KW-0630">Potassium</keyword>
<comment type="subunit">
    <text evidence="6">Homodimer. Heterotetramer of two MnmE and two MnmG subunits.</text>
</comment>
<feature type="binding site" evidence="6">
    <location>
        <position position="253"/>
    </location>
    <ligand>
        <name>K(+)</name>
        <dbReference type="ChEBI" id="CHEBI:29103"/>
    </ligand>
</feature>
<evidence type="ECO:0000256" key="5">
    <source>
        <dbReference type="ARBA" id="ARBA00023134"/>
    </source>
</evidence>
<dbReference type="EMBL" id="JASJEV010000006">
    <property type="protein sequence ID" value="MDJ1158712.1"/>
    <property type="molecule type" value="Genomic_DNA"/>
</dbReference>
<dbReference type="Pfam" id="PF12631">
    <property type="entry name" value="MnmE_helical"/>
    <property type="match status" value="1"/>
</dbReference>
<evidence type="ECO:0000313" key="10">
    <source>
        <dbReference type="Proteomes" id="UP001321492"/>
    </source>
</evidence>
<dbReference type="Gene3D" id="3.30.1360.120">
    <property type="entry name" value="Probable tRNA modification gtpase trme, domain 1"/>
    <property type="match status" value="1"/>
</dbReference>
<dbReference type="EC" id="3.6.-.-" evidence="6"/>
<dbReference type="Gene3D" id="1.20.120.430">
    <property type="entry name" value="tRNA modification GTPase MnmE domain 2"/>
    <property type="match status" value="1"/>
</dbReference>
<keyword evidence="5 6" id="KW-0342">GTP-binding</keyword>
<sequence length="439" mass="46164">MTRSTDTIAALASGFGRSGVAVVRISGAGSRFVLETMVGGLPEPRRLSLRPISDPATGELLDRGLVAWFPGPHSFTGEDAAEFHLHGSRAVIAAVLAAVTGLPDCRVAEPGEFTRRAFLAGKLDLSSVEGLADLIDAETEAQRRQALRQMDGALAQRVENWRGRLLHALALAEAELDFVDEADVPEDLLGEALVDAASVRGEIAVELAKGRGGERLREGFTVVITGPPNAGKSTLLNALAHRPAAIVSPIPGTTRDIIEVHCDLGGLPVVLVDTAGLRDTRDPIEQEGVDRARARAATADLVLRLSAIDSPPELPCQDDAGVLHVCTKADLGTTTDGRGLVISALTGAGLDELLAAIRERAAGALGGGQALITRERHRHALTDTVEALDRAASAAEQRLPAELIAEDLRLAARALGRVTGRVDVDDVLDRIFSSFCIGK</sequence>
<accession>A0ABT7AH58</accession>
<feature type="binding site" evidence="6">
    <location>
        <position position="82"/>
    </location>
    <ligand>
        <name>(6S)-5-formyl-5,6,7,8-tetrahydrofolate</name>
        <dbReference type="ChEBI" id="CHEBI:57457"/>
    </ligand>
</feature>
<protein>
    <recommendedName>
        <fullName evidence="6">tRNA modification GTPase MnmE</fullName>
        <ecNumber evidence="6">3.6.-.-</ecNumber>
    </recommendedName>
</protein>
<dbReference type="InterPro" id="IPR027368">
    <property type="entry name" value="MnmE_dom2"/>
</dbReference>
<dbReference type="InterPro" id="IPR025867">
    <property type="entry name" value="MnmE_helical"/>
</dbReference>
<evidence type="ECO:0000313" key="9">
    <source>
        <dbReference type="EMBL" id="MDJ1158712.1"/>
    </source>
</evidence>
<dbReference type="InterPro" id="IPR006073">
    <property type="entry name" value="GTP-bd"/>
</dbReference>